<dbReference type="PROSITE" id="PS50835">
    <property type="entry name" value="IG_LIKE"/>
    <property type="match status" value="1"/>
</dbReference>
<dbReference type="InterPro" id="IPR013162">
    <property type="entry name" value="CD80_C2-set"/>
</dbReference>
<protein>
    <submittedName>
        <fullName evidence="3">Cell adhesion molecule</fullName>
    </submittedName>
</protein>
<dbReference type="InterPro" id="IPR036179">
    <property type="entry name" value="Ig-like_dom_sf"/>
</dbReference>
<dbReference type="PANTHER" id="PTHR21261">
    <property type="entry name" value="BEAT PROTEIN"/>
    <property type="match status" value="1"/>
</dbReference>
<evidence type="ECO:0000313" key="3">
    <source>
        <dbReference type="EMBL" id="PBC28449.1"/>
    </source>
</evidence>
<keyword evidence="4" id="KW-1185">Reference proteome</keyword>
<keyword evidence="1" id="KW-1015">Disulfide bond</keyword>
<dbReference type="STRING" id="94128.A0A2A3EB65"/>
<dbReference type="InterPro" id="IPR007110">
    <property type="entry name" value="Ig-like_dom"/>
</dbReference>
<dbReference type="AlphaFoldDB" id="A0A2A3EB65"/>
<organism evidence="3 4">
    <name type="scientific">Apis cerana cerana</name>
    <name type="common">Oriental honeybee</name>
    <dbReference type="NCBI Taxonomy" id="94128"/>
    <lineage>
        <taxon>Eukaryota</taxon>
        <taxon>Metazoa</taxon>
        <taxon>Ecdysozoa</taxon>
        <taxon>Arthropoda</taxon>
        <taxon>Hexapoda</taxon>
        <taxon>Insecta</taxon>
        <taxon>Pterygota</taxon>
        <taxon>Neoptera</taxon>
        <taxon>Endopterygota</taxon>
        <taxon>Hymenoptera</taxon>
        <taxon>Apocrita</taxon>
        <taxon>Aculeata</taxon>
        <taxon>Apoidea</taxon>
        <taxon>Anthophila</taxon>
        <taxon>Apidae</taxon>
        <taxon>Apis</taxon>
    </lineage>
</organism>
<accession>A0A2A3EB65</accession>
<name>A0A2A3EB65_APICC</name>
<evidence type="ECO:0000256" key="1">
    <source>
        <dbReference type="ARBA" id="ARBA00023157"/>
    </source>
</evidence>
<reference evidence="3 4" key="1">
    <citation type="submission" date="2014-07" db="EMBL/GenBank/DDBJ databases">
        <title>Genomic and transcriptomic analysis on Apis cerana provide comprehensive insights into honey bee biology.</title>
        <authorList>
            <person name="Diao Q."/>
            <person name="Sun L."/>
            <person name="Zheng H."/>
            <person name="Zheng H."/>
            <person name="Xu S."/>
            <person name="Wang S."/>
            <person name="Zeng Z."/>
            <person name="Hu F."/>
            <person name="Su S."/>
            <person name="Wu J."/>
        </authorList>
    </citation>
    <scope>NUCLEOTIDE SEQUENCE [LARGE SCALE GENOMIC DNA]</scope>
    <source>
        <tissue evidence="3">Pupae without intestine</tissue>
    </source>
</reference>
<feature type="domain" description="Ig-like" evidence="2">
    <location>
        <begin position="69"/>
        <end position="147"/>
    </location>
</feature>
<dbReference type="PANTHER" id="PTHR21261:SF3">
    <property type="entry name" value="BEATEN PATH VII"/>
    <property type="match status" value="1"/>
</dbReference>
<dbReference type="OrthoDB" id="8915289at2759"/>
<proteinExistence type="predicted"/>
<dbReference type="EMBL" id="KZ288311">
    <property type="protein sequence ID" value="PBC28449.1"/>
    <property type="molecule type" value="Genomic_DNA"/>
</dbReference>
<sequence length="160" mass="18196">MHCNHSVPDEFLHKVEFMKDDKRILQYIKDRKPPFHRGEVEGASMEVKLDSYTSIAIITELLVPQTENPKITFKKNSYVVGESLEANCTSSAAHPVPHLTWYINGKEVSGYQSGKSLSSHTPQKPTDVRYCEAGDRGFRIAHRKKRSNFGKIVLETFDSN</sequence>
<dbReference type="Pfam" id="PF08205">
    <property type="entry name" value="C2-set_2"/>
    <property type="match status" value="1"/>
</dbReference>
<dbReference type="Gene3D" id="2.60.40.10">
    <property type="entry name" value="Immunoglobulins"/>
    <property type="match status" value="1"/>
</dbReference>
<dbReference type="SUPFAM" id="SSF48726">
    <property type="entry name" value="Immunoglobulin"/>
    <property type="match status" value="1"/>
</dbReference>
<gene>
    <name evidence="3" type="ORF">APICC_03671</name>
</gene>
<dbReference type="Proteomes" id="UP000242457">
    <property type="component" value="Unassembled WGS sequence"/>
</dbReference>
<evidence type="ECO:0000313" key="4">
    <source>
        <dbReference type="Proteomes" id="UP000242457"/>
    </source>
</evidence>
<evidence type="ECO:0000259" key="2">
    <source>
        <dbReference type="PROSITE" id="PS50835"/>
    </source>
</evidence>
<dbReference type="InterPro" id="IPR013783">
    <property type="entry name" value="Ig-like_fold"/>
</dbReference>